<dbReference type="PROSITE" id="PS50921">
    <property type="entry name" value="ANTAR"/>
    <property type="match status" value="1"/>
</dbReference>
<dbReference type="Proteomes" id="UP000478740">
    <property type="component" value="Unassembled WGS sequence"/>
</dbReference>
<dbReference type="Pfam" id="PF03861">
    <property type="entry name" value="ANTAR"/>
    <property type="match status" value="1"/>
</dbReference>
<dbReference type="Gene3D" id="1.10.10.10">
    <property type="entry name" value="Winged helix-like DNA-binding domain superfamily/Winged helix DNA-binding domain"/>
    <property type="match status" value="1"/>
</dbReference>
<dbReference type="SUPFAM" id="SSF52172">
    <property type="entry name" value="CheY-like"/>
    <property type="match status" value="1"/>
</dbReference>
<sequence>MSKPSGQPRISDLRGTRVLALLPPGREAEGLVTHLIRIGCLPRLEWPIPEKLPDDIDVAIIPVDSDARSAIRVLIANLTDLSPPIIALVGYEDPSTLQLVLELRSAAVIERPVKPFGLLTNLKISRDIWKRRRKALERLAAAEQRQSALSMVDIAKTLLCKVRNMDMSQTHRYLQKTAMDGRIPIEVAAEQVIAEITAEAAATRPLPDMPD</sequence>
<evidence type="ECO:0000313" key="3">
    <source>
        <dbReference type="Proteomes" id="UP000478740"/>
    </source>
</evidence>
<dbReference type="InterPro" id="IPR005561">
    <property type="entry name" value="ANTAR"/>
</dbReference>
<organism evidence="2 3">
    <name type="scientific">Paracoccus shanxieyensis</name>
    <dbReference type="NCBI Taxonomy" id="2675752"/>
    <lineage>
        <taxon>Bacteria</taxon>
        <taxon>Pseudomonadati</taxon>
        <taxon>Pseudomonadota</taxon>
        <taxon>Alphaproteobacteria</taxon>
        <taxon>Rhodobacterales</taxon>
        <taxon>Paracoccaceae</taxon>
        <taxon>Paracoccus</taxon>
    </lineage>
</organism>
<dbReference type="Gene3D" id="3.40.50.2300">
    <property type="match status" value="1"/>
</dbReference>
<proteinExistence type="predicted"/>
<dbReference type="SMART" id="SM01012">
    <property type="entry name" value="ANTAR"/>
    <property type="match status" value="1"/>
</dbReference>
<accession>A0A6L6IZF8</accession>
<reference evidence="2 3" key="1">
    <citation type="submission" date="2019-11" db="EMBL/GenBank/DDBJ databases">
        <authorList>
            <person name="Dong K."/>
        </authorList>
    </citation>
    <scope>NUCLEOTIDE SEQUENCE [LARGE SCALE GENOMIC DNA]</scope>
    <source>
        <strain evidence="2 3">DK608</strain>
    </source>
</reference>
<dbReference type="RefSeq" id="WP_155043821.1">
    <property type="nucleotide sequence ID" value="NZ_WMIH01000004.1"/>
</dbReference>
<evidence type="ECO:0000259" key="1">
    <source>
        <dbReference type="PROSITE" id="PS50921"/>
    </source>
</evidence>
<comment type="caution">
    <text evidence="2">The sequence shown here is derived from an EMBL/GenBank/DDBJ whole genome shotgun (WGS) entry which is preliminary data.</text>
</comment>
<protein>
    <submittedName>
        <fullName evidence="2">ANTAR domain-containing protein</fullName>
    </submittedName>
</protein>
<evidence type="ECO:0000313" key="2">
    <source>
        <dbReference type="EMBL" id="MTH63944.1"/>
    </source>
</evidence>
<dbReference type="GO" id="GO:0003723">
    <property type="term" value="F:RNA binding"/>
    <property type="evidence" value="ECO:0007669"/>
    <property type="project" value="InterPro"/>
</dbReference>
<dbReference type="PIRSF" id="PIRSF036382">
    <property type="entry name" value="RR_antiterm"/>
    <property type="match status" value="1"/>
</dbReference>
<name>A0A6L6IZF8_9RHOB</name>
<keyword evidence="3" id="KW-1185">Reference proteome</keyword>
<feature type="domain" description="ANTAR" evidence="1">
    <location>
        <begin position="132"/>
        <end position="193"/>
    </location>
</feature>
<dbReference type="EMBL" id="WMII01000005">
    <property type="protein sequence ID" value="MTH63944.1"/>
    <property type="molecule type" value="Genomic_DNA"/>
</dbReference>
<dbReference type="AlphaFoldDB" id="A0A6L6IZF8"/>
<gene>
    <name evidence="2" type="ORF">GL284_06665</name>
</gene>
<dbReference type="InterPro" id="IPR036388">
    <property type="entry name" value="WH-like_DNA-bd_sf"/>
</dbReference>
<dbReference type="Pfam" id="PF21332">
    <property type="entry name" value="AmiR_N"/>
    <property type="match status" value="1"/>
</dbReference>
<dbReference type="InterPro" id="IPR011006">
    <property type="entry name" value="CheY-like_superfamily"/>
</dbReference>
<dbReference type="InterPro" id="IPR008327">
    <property type="entry name" value="Sig_transdc_resp-reg_antiterm"/>
</dbReference>
<dbReference type="InterPro" id="IPR049021">
    <property type="entry name" value="AmiR_N"/>
</dbReference>